<dbReference type="SUPFAM" id="SSF102114">
    <property type="entry name" value="Radical SAM enzymes"/>
    <property type="match status" value="1"/>
</dbReference>
<proteinExistence type="predicted"/>
<accession>A0A6N9T7N0</accession>
<organism evidence="2 3">
    <name type="scientific">Jiella pacifica</name>
    <dbReference type="NCBI Taxonomy" id="2696469"/>
    <lineage>
        <taxon>Bacteria</taxon>
        <taxon>Pseudomonadati</taxon>
        <taxon>Pseudomonadota</taxon>
        <taxon>Alphaproteobacteria</taxon>
        <taxon>Hyphomicrobiales</taxon>
        <taxon>Aurantimonadaceae</taxon>
        <taxon>Jiella</taxon>
    </lineage>
</organism>
<dbReference type="InterPro" id="IPR023885">
    <property type="entry name" value="4Fe4S-binding_SPASM_dom"/>
</dbReference>
<evidence type="ECO:0000259" key="1">
    <source>
        <dbReference type="Pfam" id="PF13186"/>
    </source>
</evidence>
<feature type="domain" description="4Fe4S-binding SPASM" evidence="1">
    <location>
        <begin position="133"/>
        <end position="195"/>
    </location>
</feature>
<dbReference type="Pfam" id="PF13186">
    <property type="entry name" value="SPASM"/>
    <property type="match status" value="1"/>
</dbReference>
<evidence type="ECO:0000313" key="3">
    <source>
        <dbReference type="Proteomes" id="UP000469011"/>
    </source>
</evidence>
<dbReference type="CDD" id="cd21109">
    <property type="entry name" value="SPASM"/>
    <property type="match status" value="1"/>
</dbReference>
<dbReference type="InterPro" id="IPR058240">
    <property type="entry name" value="rSAM_sf"/>
</dbReference>
<dbReference type="InterPro" id="IPR050377">
    <property type="entry name" value="Radical_SAM_PqqE_MftC-like"/>
</dbReference>
<dbReference type="Proteomes" id="UP000469011">
    <property type="component" value="Unassembled WGS sequence"/>
</dbReference>
<gene>
    <name evidence="2" type="ORF">GTK09_16775</name>
</gene>
<evidence type="ECO:0000313" key="2">
    <source>
        <dbReference type="EMBL" id="NDW06076.1"/>
    </source>
</evidence>
<comment type="caution">
    <text evidence="2">The sequence shown here is derived from an EMBL/GenBank/DDBJ whole genome shotgun (WGS) entry which is preliminary data.</text>
</comment>
<dbReference type="InterPro" id="IPR013785">
    <property type="entry name" value="Aldolase_TIM"/>
</dbReference>
<dbReference type="PANTHER" id="PTHR11228:SF7">
    <property type="entry name" value="PQQA PEPTIDE CYCLASE"/>
    <property type="match status" value="1"/>
</dbReference>
<dbReference type="PANTHER" id="PTHR11228">
    <property type="entry name" value="RADICAL SAM DOMAIN PROTEIN"/>
    <property type="match status" value="1"/>
</dbReference>
<dbReference type="EMBL" id="JAAAMG010000014">
    <property type="protein sequence ID" value="NDW06076.1"/>
    <property type="molecule type" value="Genomic_DNA"/>
</dbReference>
<keyword evidence="3" id="KW-1185">Reference proteome</keyword>
<dbReference type="Gene3D" id="3.20.20.70">
    <property type="entry name" value="Aldolase class I"/>
    <property type="match status" value="1"/>
</dbReference>
<reference evidence="2 3" key="1">
    <citation type="submission" date="2020-01" db="EMBL/GenBank/DDBJ databases">
        <title>Jiella pacifica sp. nov.</title>
        <authorList>
            <person name="Xue Z."/>
            <person name="Zhu S."/>
            <person name="Chen J."/>
            <person name="Yang J."/>
        </authorList>
    </citation>
    <scope>NUCLEOTIDE SEQUENCE [LARGE SCALE GENOMIC DNA]</scope>
    <source>
        <strain evidence="2 3">40Bstr34</strain>
    </source>
</reference>
<protein>
    <recommendedName>
        <fullName evidence="1">4Fe4S-binding SPASM domain-containing protein</fullName>
    </recommendedName>
</protein>
<sequence>MDAATDHTYQKIRIGAPEIGKVFSSIEQLLAAREVHGRTEDFRVEIGFTLMLSNIHELPLLLRKASAVGVDAVNCRHLELYHEEMIAESLLGHEAYFNAIRQSAIDFAAAAGLRLNIGSELRKEEQEGGMEPCYIPFGSAVVLANGDVMACCVPGSKVGNLSENSLEDIWNGDLYKKLRSSVNSPKPPSLCKSCHFSGSMNRFGSVAEAARSRGARPLLEELTGAT</sequence>
<name>A0A6N9T7N0_9HYPH</name>
<dbReference type="AlphaFoldDB" id="A0A6N9T7N0"/>